<keyword evidence="11" id="KW-0969">Cilium</keyword>
<comment type="similarity">
    <text evidence="2">Belongs to the FliJ family.</text>
</comment>
<sequence>MNRAQASLQAVRRLAELRARDAERLQTELAERQAQRRRQAEAVERLGALCAGVGASAVQAVALAANCAAYKESLIELGRRQQDVLARHDADVDAARLALIAASTRRMALEQAVDGRQQRLDRDAAGREQKRQDDIATQVWLRGQR</sequence>
<protein>
    <recommendedName>
        <fullName evidence="3">Flagellar FliJ protein</fullName>
    </recommendedName>
</protein>
<dbReference type="GO" id="GO:0009288">
    <property type="term" value="C:bacterial-type flagellum"/>
    <property type="evidence" value="ECO:0007669"/>
    <property type="project" value="InterPro"/>
</dbReference>
<dbReference type="GO" id="GO:0071973">
    <property type="term" value="P:bacterial-type flagellum-dependent cell motility"/>
    <property type="evidence" value="ECO:0007669"/>
    <property type="project" value="InterPro"/>
</dbReference>
<name>A0A4R2MB66_RUBGE</name>
<reference evidence="11 12" key="1">
    <citation type="submission" date="2019-03" db="EMBL/GenBank/DDBJ databases">
        <title>Genomic Encyclopedia of Type Strains, Phase IV (KMG-IV): sequencing the most valuable type-strain genomes for metagenomic binning, comparative biology and taxonomic classification.</title>
        <authorList>
            <person name="Goeker M."/>
        </authorList>
    </citation>
    <scope>NUCLEOTIDE SEQUENCE [LARGE SCALE GENOMIC DNA]</scope>
    <source>
        <strain evidence="11 12">DSM 1709</strain>
    </source>
</reference>
<accession>A0A4R2MB66</accession>
<gene>
    <name evidence="11" type="ORF">EV684_104234</name>
</gene>
<keyword evidence="8" id="KW-0653">Protein transport</keyword>
<dbReference type="AlphaFoldDB" id="A0A4R2MB66"/>
<keyword evidence="10" id="KW-1006">Bacterial flagellum protein export</keyword>
<keyword evidence="5" id="KW-1003">Cell membrane</keyword>
<dbReference type="EMBL" id="SLXD01000004">
    <property type="protein sequence ID" value="TCP03511.1"/>
    <property type="molecule type" value="Genomic_DNA"/>
</dbReference>
<evidence type="ECO:0000256" key="10">
    <source>
        <dbReference type="ARBA" id="ARBA00023225"/>
    </source>
</evidence>
<evidence type="ECO:0000256" key="9">
    <source>
        <dbReference type="ARBA" id="ARBA00023136"/>
    </source>
</evidence>
<dbReference type="Proteomes" id="UP000295106">
    <property type="component" value="Unassembled WGS sequence"/>
</dbReference>
<dbReference type="InterPro" id="IPR053716">
    <property type="entry name" value="Flag_assembly_chemotaxis_eff"/>
</dbReference>
<evidence type="ECO:0000256" key="5">
    <source>
        <dbReference type="ARBA" id="ARBA00022475"/>
    </source>
</evidence>
<dbReference type="GO" id="GO:0044781">
    <property type="term" value="P:bacterial-type flagellum organization"/>
    <property type="evidence" value="ECO:0007669"/>
    <property type="project" value="UniProtKB-KW"/>
</dbReference>
<evidence type="ECO:0000313" key="11">
    <source>
        <dbReference type="EMBL" id="TCP03511.1"/>
    </source>
</evidence>
<evidence type="ECO:0000256" key="3">
    <source>
        <dbReference type="ARBA" id="ARBA00020392"/>
    </source>
</evidence>
<keyword evidence="9" id="KW-0472">Membrane</keyword>
<evidence type="ECO:0000313" key="12">
    <source>
        <dbReference type="Proteomes" id="UP000295106"/>
    </source>
</evidence>
<evidence type="ECO:0000256" key="4">
    <source>
        <dbReference type="ARBA" id="ARBA00022448"/>
    </source>
</evidence>
<dbReference type="GO" id="GO:0015031">
    <property type="term" value="P:protein transport"/>
    <property type="evidence" value="ECO:0007669"/>
    <property type="project" value="UniProtKB-KW"/>
</dbReference>
<dbReference type="GO" id="GO:0006935">
    <property type="term" value="P:chemotaxis"/>
    <property type="evidence" value="ECO:0007669"/>
    <property type="project" value="UniProtKB-KW"/>
</dbReference>
<dbReference type="Gene3D" id="1.10.287.1700">
    <property type="match status" value="1"/>
</dbReference>
<evidence type="ECO:0000256" key="6">
    <source>
        <dbReference type="ARBA" id="ARBA00022500"/>
    </source>
</evidence>
<dbReference type="GO" id="GO:0005886">
    <property type="term" value="C:plasma membrane"/>
    <property type="evidence" value="ECO:0007669"/>
    <property type="project" value="UniProtKB-SubCell"/>
</dbReference>
<keyword evidence="7" id="KW-1005">Bacterial flagellum biogenesis</keyword>
<proteinExistence type="inferred from homology"/>
<keyword evidence="6" id="KW-0145">Chemotaxis</keyword>
<comment type="caution">
    <text evidence="11">The sequence shown here is derived from an EMBL/GenBank/DDBJ whole genome shotgun (WGS) entry which is preliminary data.</text>
</comment>
<keyword evidence="11" id="KW-0282">Flagellum</keyword>
<evidence type="ECO:0000256" key="2">
    <source>
        <dbReference type="ARBA" id="ARBA00010004"/>
    </source>
</evidence>
<dbReference type="Pfam" id="PF02050">
    <property type="entry name" value="FliJ"/>
    <property type="match status" value="1"/>
</dbReference>
<evidence type="ECO:0000256" key="1">
    <source>
        <dbReference type="ARBA" id="ARBA00004413"/>
    </source>
</evidence>
<keyword evidence="4" id="KW-0813">Transport</keyword>
<evidence type="ECO:0000256" key="7">
    <source>
        <dbReference type="ARBA" id="ARBA00022795"/>
    </source>
</evidence>
<dbReference type="InterPro" id="IPR012823">
    <property type="entry name" value="Flagell_FliJ"/>
</dbReference>
<keyword evidence="11" id="KW-0966">Cell projection</keyword>
<evidence type="ECO:0000256" key="8">
    <source>
        <dbReference type="ARBA" id="ARBA00022927"/>
    </source>
</evidence>
<dbReference type="OrthoDB" id="8596394at2"/>
<dbReference type="GeneID" id="99685614"/>
<dbReference type="RefSeq" id="WP_132646143.1">
    <property type="nucleotide sequence ID" value="NZ_CP181386.1"/>
</dbReference>
<organism evidence="11 12">
    <name type="scientific">Rubrivivax gelatinosus</name>
    <name type="common">Rhodocyclus gelatinosus</name>
    <name type="synonym">Rhodopseudomonas gelatinosa</name>
    <dbReference type="NCBI Taxonomy" id="28068"/>
    <lineage>
        <taxon>Bacteria</taxon>
        <taxon>Pseudomonadati</taxon>
        <taxon>Pseudomonadota</taxon>
        <taxon>Betaproteobacteria</taxon>
        <taxon>Burkholderiales</taxon>
        <taxon>Sphaerotilaceae</taxon>
        <taxon>Rubrivivax</taxon>
    </lineage>
</organism>
<comment type="subcellular location">
    <subcellularLocation>
        <location evidence="1">Cell membrane</location>
        <topology evidence="1">Peripheral membrane protein</topology>
        <orientation evidence="1">Cytoplasmic side</orientation>
    </subcellularLocation>
</comment>